<keyword evidence="2" id="KW-0479">Metal-binding</keyword>
<evidence type="ECO:0000313" key="7">
    <source>
        <dbReference type="EMBL" id="TSH98839.1"/>
    </source>
</evidence>
<protein>
    <submittedName>
        <fullName evidence="7">TauD/TfdA family dioxygenase</fullName>
    </submittedName>
</protein>
<feature type="domain" description="TauD/TfdA-like" evidence="6">
    <location>
        <begin position="3"/>
        <end position="274"/>
    </location>
</feature>
<organism evidence="7 8">
    <name type="scientific">Verticiella sediminum</name>
    <dbReference type="NCBI Taxonomy" id="1247510"/>
    <lineage>
        <taxon>Bacteria</taxon>
        <taxon>Pseudomonadati</taxon>
        <taxon>Pseudomonadota</taxon>
        <taxon>Betaproteobacteria</taxon>
        <taxon>Burkholderiales</taxon>
        <taxon>Alcaligenaceae</taxon>
        <taxon>Verticiella</taxon>
    </lineage>
</organism>
<dbReference type="SUPFAM" id="SSF51197">
    <property type="entry name" value="Clavaminate synthase-like"/>
    <property type="match status" value="1"/>
</dbReference>
<dbReference type="InterPro" id="IPR003819">
    <property type="entry name" value="TauD/TfdA-like"/>
</dbReference>
<reference evidence="7 8" key="1">
    <citation type="submission" date="2019-07" db="EMBL/GenBank/DDBJ databases">
        <title>Qingshengfaniella alkalisoli gen. nov., sp. nov., isolated from saline soil.</title>
        <authorList>
            <person name="Xu L."/>
            <person name="Huang X.-X."/>
            <person name="Sun J.-Q."/>
        </authorList>
    </citation>
    <scope>NUCLEOTIDE SEQUENCE [LARGE SCALE GENOMIC DNA]</scope>
    <source>
        <strain evidence="7 8">DSM 27279</strain>
    </source>
</reference>
<dbReference type="InterPro" id="IPR051323">
    <property type="entry name" value="AtsK-like"/>
</dbReference>
<dbReference type="Proteomes" id="UP000318405">
    <property type="component" value="Unassembled WGS sequence"/>
</dbReference>
<dbReference type="GO" id="GO:0005737">
    <property type="term" value="C:cytoplasm"/>
    <property type="evidence" value="ECO:0007669"/>
    <property type="project" value="TreeGrafter"/>
</dbReference>
<evidence type="ECO:0000313" key="8">
    <source>
        <dbReference type="Proteomes" id="UP000318405"/>
    </source>
</evidence>
<dbReference type="GO" id="GO:0006790">
    <property type="term" value="P:sulfur compound metabolic process"/>
    <property type="evidence" value="ECO:0007669"/>
    <property type="project" value="TreeGrafter"/>
</dbReference>
<keyword evidence="3 7" id="KW-0223">Dioxygenase</keyword>
<keyword evidence="4" id="KW-0560">Oxidoreductase</keyword>
<dbReference type="OrthoDB" id="8893262at2"/>
<evidence type="ECO:0000256" key="3">
    <source>
        <dbReference type="ARBA" id="ARBA00022964"/>
    </source>
</evidence>
<dbReference type="Gene3D" id="3.60.130.10">
    <property type="entry name" value="Clavaminate synthase-like"/>
    <property type="match status" value="1"/>
</dbReference>
<evidence type="ECO:0000256" key="2">
    <source>
        <dbReference type="ARBA" id="ARBA00022723"/>
    </source>
</evidence>
<gene>
    <name evidence="7" type="ORF">FOZ76_01615</name>
</gene>
<dbReference type="EMBL" id="VLTJ01000003">
    <property type="protein sequence ID" value="TSH98839.1"/>
    <property type="molecule type" value="Genomic_DNA"/>
</dbReference>
<accession>A0A556B0Z7</accession>
<evidence type="ECO:0000259" key="6">
    <source>
        <dbReference type="Pfam" id="PF02668"/>
    </source>
</evidence>
<dbReference type="InterPro" id="IPR042098">
    <property type="entry name" value="TauD-like_sf"/>
</dbReference>
<dbReference type="GO" id="GO:0000908">
    <property type="term" value="F:taurine dioxygenase activity"/>
    <property type="evidence" value="ECO:0007669"/>
    <property type="project" value="TreeGrafter"/>
</dbReference>
<dbReference type="AlphaFoldDB" id="A0A556B0Z7"/>
<comment type="caution">
    <text evidence="7">The sequence shown here is derived from an EMBL/GenBank/DDBJ whole genome shotgun (WGS) entry which is preliminary data.</text>
</comment>
<keyword evidence="5" id="KW-0408">Iron</keyword>
<dbReference type="Pfam" id="PF02668">
    <property type="entry name" value="TauD"/>
    <property type="match status" value="1"/>
</dbReference>
<evidence type="ECO:0000256" key="1">
    <source>
        <dbReference type="ARBA" id="ARBA00005896"/>
    </source>
</evidence>
<dbReference type="PANTHER" id="PTHR30468:SF1">
    <property type="entry name" value="ALPHA-KETOGLUTARATE-DEPENDENT SULFONATE DIOXYGENASE"/>
    <property type="match status" value="1"/>
</dbReference>
<dbReference type="PANTHER" id="PTHR30468">
    <property type="entry name" value="ALPHA-KETOGLUTARATE-DEPENDENT SULFONATE DIOXYGENASE"/>
    <property type="match status" value="1"/>
</dbReference>
<sequence length="281" mass="31881">MQVEPLSDSFGIAIHGIDLARELPADEFEHLHRLFVDHKLVCFKNQSLPAAAQIAFSRRFGPLEVHVLAQYNHPEHPEIFRLSNRVVDGQPMGIADGGSYWHSDFAFREQPAKATILNALEIPPEGGDTLFVDMEAAYEALSAQWKERLHGLRAVHRYRRKQTTDGQSTNVSLTADQKASTPDVVHPLIRTNPDTGRKSIFAHKGMTAEIVGLPAEESDDILDFLFEHTIQPRFRYDFHWSNGDVVMWDNRSTMHSATTRDLPAGQYRTLYRTTVRGERPI</sequence>
<evidence type="ECO:0000256" key="4">
    <source>
        <dbReference type="ARBA" id="ARBA00023002"/>
    </source>
</evidence>
<comment type="similarity">
    <text evidence="1">Belongs to the TfdA dioxygenase family.</text>
</comment>
<name>A0A556B0Z7_9BURK</name>
<keyword evidence="8" id="KW-1185">Reference proteome</keyword>
<evidence type="ECO:0000256" key="5">
    <source>
        <dbReference type="ARBA" id="ARBA00023004"/>
    </source>
</evidence>
<dbReference type="RefSeq" id="WP_143946377.1">
    <property type="nucleotide sequence ID" value="NZ_BAABMB010000001.1"/>
</dbReference>
<proteinExistence type="inferred from homology"/>
<dbReference type="GO" id="GO:0046872">
    <property type="term" value="F:metal ion binding"/>
    <property type="evidence" value="ECO:0007669"/>
    <property type="project" value="UniProtKB-KW"/>
</dbReference>